<organism evidence="1 3">
    <name type="scientific">Mycobacteroides abscessus</name>
    <dbReference type="NCBI Taxonomy" id="36809"/>
    <lineage>
        <taxon>Bacteria</taxon>
        <taxon>Bacillati</taxon>
        <taxon>Actinomycetota</taxon>
        <taxon>Actinomycetes</taxon>
        <taxon>Mycobacteriales</taxon>
        <taxon>Mycobacteriaceae</taxon>
        <taxon>Mycobacteroides</taxon>
    </lineage>
</organism>
<reference evidence="2 4" key="2">
    <citation type="submission" date="2018-08" db="EMBL/GenBank/DDBJ databases">
        <title>Linezolid Resistance in Mycobacterium abscessus: MIC Distribution and Comprehensive Investigation of Resistance Mechanisms.</title>
        <authorList>
            <person name="Ye M."/>
            <person name="Xu L."/>
            <person name="Zou Y."/>
            <person name="Li B."/>
            <person name="Guo Q."/>
            <person name="Zhang Y."/>
            <person name="Zhan M."/>
            <person name="Xu B."/>
            <person name="Yu F."/>
            <person name="Zhang Z."/>
            <person name="Chu H."/>
        </authorList>
    </citation>
    <scope>NUCLEOTIDE SEQUENCE [LARGE SCALE GENOMIC DNA]</scope>
    <source>
        <strain evidence="2 4">G143</strain>
    </source>
</reference>
<evidence type="ECO:0000313" key="4">
    <source>
        <dbReference type="Proteomes" id="UP000284557"/>
    </source>
</evidence>
<dbReference type="RefSeq" id="WP_005084306.1">
    <property type="nucleotide sequence ID" value="NZ_CM125927.1"/>
</dbReference>
<evidence type="ECO:0000313" key="2">
    <source>
        <dbReference type="EMBL" id="RIT42526.1"/>
    </source>
</evidence>
<name>A0A0U0YV22_9MYCO</name>
<evidence type="ECO:0000313" key="3">
    <source>
        <dbReference type="Proteomes" id="UP000038487"/>
    </source>
</evidence>
<dbReference type="GeneID" id="93378194"/>
<dbReference type="Proteomes" id="UP000284557">
    <property type="component" value="Unassembled WGS sequence"/>
</dbReference>
<protein>
    <submittedName>
        <fullName evidence="1">Uncharacterized protein</fullName>
    </submittedName>
</protein>
<comment type="caution">
    <text evidence="1">The sequence shown here is derived from an EMBL/GenBank/DDBJ whole genome shotgun (WGS) entry which is preliminary data.</text>
</comment>
<dbReference type="EMBL" id="QXBN01000002">
    <property type="protein sequence ID" value="RIT42526.1"/>
    <property type="molecule type" value="Genomic_DNA"/>
</dbReference>
<proteinExistence type="predicted"/>
<accession>A0A0U0YV22</accession>
<dbReference type="EMBL" id="CSUW01000002">
    <property type="protein sequence ID" value="CPT10547.1"/>
    <property type="molecule type" value="Genomic_DNA"/>
</dbReference>
<dbReference type="Proteomes" id="UP000038487">
    <property type="component" value="Unassembled WGS sequence"/>
</dbReference>
<reference evidence="1 3" key="1">
    <citation type="submission" date="2015-03" db="EMBL/GenBank/DDBJ databases">
        <authorList>
            <consortium name="Pathogen Informatics"/>
            <person name="Murphy D."/>
        </authorList>
    </citation>
    <scope>NUCLEOTIDE SEQUENCE [LARGE SCALE GENOMIC DNA]</scope>
    <source>
        <strain evidence="1 3">PAP036</strain>
    </source>
</reference>
<dbReference type="AlphaFoldDB" id="A0A0U0YV22"/>
<evidence type="ECO:0000313" key="1">
    <source>
        <dbReference type="EMBL" id="CPT10547.1"/>
    </source>
</evidence>
<gene>
    <name evidence="2" type="ORF">D2E76_03515</name>
    <name evidence="1" type="ORF">ERS075527_01048</name>
</gene>
<sequence>MTDATGERVDRVVAAVTAIDGVIGLYSGGLGVAATHLPGRTVRGVRLGAEGGEVHVVLDLRSGLLDVAARVRQAASEAAGVPVVVVVDDVAVAEAQA</sequence>